<reference evidence="2" key="1">
    <citation type="submission" date="2019-11" db="EMBL/GenBank/DDBJ databases">
        <title>Bipolaris sorokiniana Genome sequencing.</title>
        <authorList>
            <person name="Wang H."/>
        </authorList>
    </citation>
    <scope>NUCLEOTIDE SEQUENCE</scope>
</reference>
<evidence type="ECO:0000256" key="1">
    <source>
        <dbReference type="SAM" id="Phobius"/>
    </source>
</evidence>
<dbReference type="EMBL" id="WNKQ01000003">
    <property type="protein sequence ID" value="KAF5852392.1"/>
    <property type="molecule type" value="Genomic_DNA"/>
</dbReference>
<evidence type="ECO:0000313" key="3">
    <source>
        <dbReference type="Proteomes" id="UP000624244"/>
    </source>
</evidence>
<comment type="caution">
    <text evidence="2">The sequence shown here is derived from an EMBL/GenBank/DDBJ whole genome shotgun (WGS) entry which is preliminary data.</text>
</comment>
<keyword evidence="1" id="KW-0472">Membrane</keyword>
<feature type="transmembrane region" description="Helical" evidence="1">
    <location>
        <begin position="83"/>
        <end position="101"/>
    </location>
</feature>
<dbReference type="AlphaFoldDB" id="A0A8H6DY70"/>
<keyword evidence="1" id="KW-1133">Transmembrane helix</keyword>
<organism evidence="2 3">
    <name type="scientific">Cochliobolus sativus</name>
    <name type="common">Common root rot and spot blotch fungus</name>
    <name type="synonym">Bipolaris sorokiniana</name>
    <dbReference type="NCBI Taxonomy" id="45130"/>
    <lineage>
        <taxon>Eukaryota</taxon>
        <taxon>Fungi</taxon>
        <taxon>Dikarya</taxon>
        <taxon>Ascomycota</taxon>
        <taxon>Pezizomycotina</taxon>
        <taxon>Dothideomycetes</taxon>
        <taxon>Pleosporomycetidae</taxon>
        <taxon>Pleosporales</taxon>
        <taxon>Pleosporineae</taxon>
        <taxon>Pleosporaceae</taxon>
        <taxon>Bipolaris</taxon>
    </lineage>
</organism>
<protein>
    <submittedName>
        <fullName evidence="2">Uncharacterized protein</fullName>
    </submittedName>
</protein>
<keyword evidence="1" id="KW-0812">Transmembrane</keyword>
<evidence type="ECO:0000313" key="2">
    <source>
        <dbReference type="EMBL" id="KAF5852392.1"/>
    </source>
</evidence>
<accession>A0A8H6DY70</accession>
<gene>
    <name evidence="2" type="ORF">GGP41_007808</name>
</gene>
<sequence length="268" mass="29291">MKAIGQATKKNNSWEKENASEGFRPYILAQTGEYAFNLFRLLLLLYVIIANENSVFSPTVLIYYPNLLLSIDMAKPHWLWARLPYFPITTIILLSAAPIWAQSCYNANLPNLACSKFQDQPKISPISTGPTLEPSLLPPLPDVRLRPRNVTAICVDGYAYQDYMGDDGNKRVLGGPSINIVSLEPTSCGNLGQNSLTRKLRGLPPKPKRATAHGQAIQSLVSSSQHNATTVGNALATQTITTPPSCTTPYPSSPSASYGGFYVINVYN</sequence>
<proteinExistence type="predicted"/>
<name>A0A8H6DY70_COCSA</name>
<dbReference type="Proteomes" id="UP000624244">
    <property type="component" value="Unassembled WGS sequence"/>
</dbReference>